<proteinExistence type="evidence at transcript level"/>
<evidence type="ECO:0000256" key="5">
    <source>
        <dbReference type="ARBA" id="ARBA00023198"/>
    </source>
</evidence>
<sequence length="283" mass="31260">MASSNVNGVSSSHEEYRKRVMLGPLPADFLTVSSASSPAGGGRGGVNDSRQQQERNDHAMAQQLQMTNRTQPVVGRLQITVVRATLNKNYGMTRMDPYARLHFGQQVFETQTDANGAKNPVWNKTFYIYQLPKSYTSFHLEIYDERTLTDDERIAWVTIPLPQTGDVSDKGYKLCGKLGDDMEGTIHISMGYETGPAPCVPPMMMYGGYPGVTSYMTPMQGMYQGPVIQPQLPQPPPQLSQEEIKQVCSMFPDIEPDVVASVLEASNNNKEAAVEALLAMQTN</sequence>
<keyword evidence="3" id="KW-0391">Immunity</keyword>
<evidence type="ECO:0000256" key="4">
    <source>
        <dbReference type="ARBA" id="ARBA00023006"/>
    </source>
</evidence>
<dbReference type="GO" id="GO:0045087">
    <property type="term" value="P:innate immune response"/>
    <property type="evidence" value="ECO:0007669"/>
    <property type="project" value="UniProtKB-KW"/>
</dbReference>
<dbReference type="InterPro" id="IPR003892">
    <property type="entry name" value="CUE"/>
</dbReference>
<protein>
    <submittedName>
        <fullName evidence="9">Toll-interacting protein-like isoform X2</fullName>
    </submittedName>
</protein>
<reference evidence="9" key="1">
    <citation type="submission" date="2017-11" db="EMBL/GenBank/DDBJ databases">
        <title>The sensing device of the deep-sea amphipod.</title>
        <authorList>
            <person name="Kobayashi H."/>
            <person name="Nagahama T."/>
            <person name="Arai W."/>
            <person name="Sasagawa Y."/>
            <person name="Umeda M."/>
            <person name="Hayashi T."/>
            <person name="Nikaido I."/>
            <person name="Watanabe H."/>
            <person name="Oguri K."/>
            <person name="Kitazato H."/>
            <person name="Fujioka K."/>
            <person name="Kido Y."/>
            <person name="Takami H."/>
        </authorList>
    </citation>
    <scope>NUCLEOTIDE SEQUENCE</scope>
    <source>
        <tissue evidence="9">Whole body</tissue>
    </source>
</reference>
<dbReference type="GO" id="GO:0043130">
    <property type="term" value="F:ubiquitin binding"/>
    <property type="evidence" value="ECO:0007669"/>
    <property type="project" value="InterPro"/>
</dbReference>
<dbReference type="GO" id="GO:0005737">
    <property type="term" value="C:cytoplasm"/>
    <property type="evidence" value="ECO:0007669"/>
    <property type="project" value="TreeGrafter"/>
</dbReference>
<dbReference type="Gene3D" id="2.60.40.150">
    <property type="entry name" value="C2 domain"/>
    <property type="match status" value="1"/>
</dbReference>
<comment type="similarity">
    <text evidence="1">Belongs to the tollip family.</text>
</comment>
<keyword evidence="5" id="KW-0395">Inflammatory response</keyword>
<organism evidence="9">
    <name type="scientific">Hirondellea gigas</name>
    <dbReference type="NCBI Taxonomy" id="1518452"/>
    <lineage>
        <taxon>Eukaryota</taxon>
        <taxon>Metazoa</taxon>
        <taxon>Ecdysozoa</taxon>
        <taxon>Arthropoda</taxon>
        <taxon>Crustacea</taxon>
        <taxon>Multicrustacea</taxon>
        <taxon>Malacostraca</taxon>
        <taxon>Eumalacostraca</taxon>
        <taxon>Peracarida</taxon>
        <taxon>Amphipoda</taxon>
        <taxon>Amphilochidea</taxon>
        <taxon>Lysianassida</taxon>
        <taxon>Lysianassidira</taxon>
        <taxon>Lysianassoidea</taxon>
        <taxon>Lysianassidae</taxon>
        <taxon>Hirondellea</taxon>
    </lineage>
</organism>
<dbReference type="Gene3D" id="1.10.8.10">
    <property type="entry name" value="DNA helicase RuvA subunit, C-terminal domain"/>
    <property type="match status" value="1"/>
</dbReference>
<dbReference type="AlphaFoldDB" id="A0A6A7FNB0"/>
<dbReference type="PANTHER" id="PTHR16461">
    <property type="entry name" value="TOLL-INTERACTING PROTEIN"/>
    <property type="match status" value="1"/>
</dbReference>
<dbReference type="GO" id="GO:0006511">
    <property type="term" value="P:ubiquitin-dependent protein catabolic process"/>
    <property type="evidence" value="ECO:0007669"/>
    <property type="project" value="TreeGrafter"/>
</dbReference>
<dbReference type="PROSITE" id="PS50004">
    <property type="entry name" value="C2"/>
    <property type="match status" value="1"/>
</dbReference>
<dbReference type="Pfam" id="PF00168">
    <property type="entry name" value="C2"/>
    <property type="match status" value="1"/>
</dbReference>
<dbReference type="PANTHER" id="PTHR16461:SF5">
    <property type="entry name" value="TOLL-INTERACTING PROTEIN"/>
    <property type="match status" value="1"/>
</dbReference>
<dbReference type="Pfam" id="PF02845">
    <property type="entry name" value="CUE"/>
    <property type="match status" value="1"/>
</dbReference>
<evidence type="ECO:0000256" key="1">
    <source>
        <dbReference type="ARBA" id="ARBA00009278"/>
    </source>
</evidence>
<keyword evidence="2" id="KW-0399">Innate immunity</keyword>
<dbReference type="SUPFAM" id="SSF49562">
    <property type="entry name" value="C2 domain (Calcium/lipid-binding domain, CaLB)"/>
    <property type="match status" value="1"/>
</dbReference>
<dbReference type="InterPro" id="IPR000008">
    <property type="entry name" value="C2_dom"/>
</dbReference>
<evidence type="ECO:0000259" key="7">
    <source>
        <dbReference type="PROSITE" id="PS50004"/>
    </source>
</evidence>
<feature type="region of interest" description="Disordered" evidence="6">
    <location>
        <begin position="32"/>
        <end position="58"/>
    </location>
</feature>
<keyword evidence="4" id="KW-0072">Autophagy</keyword>
<dbReference type="PROSITE" id="PS51140">
    <property type="entry name" value="CUE"/>
    <property type="match status" value="1"/>
</dbReference>
<dbReference type="SMART" id="SM00546">
    <property type="entry name" value="CUE"/>
    <property type="match status" value="1"/>
</dbReference>
<dbReference type="SUPFAM" id="SSF46934">
    <property type="entry name" value="UBA-like"/>
    <property type="match status" value="1"/>
</dbReference>
<dbReference type="GO" id="GO:0031624">
    <property type="term" value="F:ubiquitin conjugating enzyme binding"/>
    <property type="evidence" value="ECO:0007669"/>
    <property type="project" value="TreeGrafter"/>
</dbReference>
<feature type="domain" description="C2" evidence="7">
    <location>
        <begin position="57"/>
        <end position="176"/>
    </location>
</feature>
<evidence type="ECO:0000256" key="2">
    <source>
        <dbReference type="ARBA" id="ARBA00022588"/>
    </source>
</evidence>
<evidence type="ECO:0000256" key="6">
    <source>
        <dbReference type="SAM" id="MobiDB-lite"/>
    </source>
</evidence>
<name>A0A6A7FNB0_9CRUS</name>
<feature type="domain" description="CUE" evidence="8">
    <location>
        <begin position="239"/>
        <end position="282"/>
    </location>
</feature>
<evidence type="ECO:0000256" key="3">
    <source>
        <dbReference type="ARBA" id="ARBA00022859"/>
    </source>
</evidence>
<dbReference type="SMART" id="SM00239">
    <property type="entry name" value="C2"/>
    <property type="match status" value="1"/>
</dbReference>
<accession>A0A6A7FNB0</accession>
<dbReference type="InterPro" id="IPR035892">
    <property type="entry name" value="C2_domain_sf"/>
</dbReference>
<dbReference type="EMBL" id="IACT01000687">
    <property type="protein sequence ID" value="LAC20076.1"/>
    <property type="molecule type" value="mRNA"/>
</dbReference>
<dbReference type="GO" id="GO:0006914">
    <property type="term" value="P:autophagy"/>
    <property type="evidence" value="ECO:0007669"/>
    <property type="project" value="UniProtKB-KW"/>
</dbReference>
<evidence type="ECO:0000313" key="9">
    <source>
        <dbReference type="EMBL" id="LAC20076.1"/>
    </source>
</evidence>
<dbReference type="InterPro" id="IPR009060">
    <property type="entry name" value="UBA-like_sf"/>
</dbReference>
<evidence type="ECO:0000259" key="8">
    <source>
        <dbReference type="PROSITE" id="PS51140"/>
    </source>
</evidence>